<evidence type="ECO:0000259" key="9">
    <source>
        <dbReference type="Pfam" id="PF01555"/>
    </source>
</evidence>
<evidence type="ECO:0000256" key="5">
    <source>
        <dbReference type="ARBA" id="ARBA00022691"/>
    </source>
</evidence>
<evidence type="ECO:0000256" key="3">
    <source>
        <dbReference type="ARBA" id="ARBA00022603"/>
    </source>
</evidence>
<dbReference type="PROSITE" id="PS00093">
    <property type="entry name" value="N4_MTASE"/>
    <property type="match status" value="1"/>
</dbReference>
<dbReference type="AlphaFoldDB" id="A0AAU8IG51"/>
<keyword evidence="4" id="KW-0808">Transferase</keyword>
<keyword evidence="6" id="KW-0680">Restriction system</keyword>
<dbReference type="EC" id="2.1.1.113" evidence="2"/>
<evidence type="ECO:0000313" key="10">
    <source>
        <dbReference type="EMBL" id="XCJ17153.1"/>
    </source>
</evidence>
<dbReference type="InterPro" id="IPR002941">
    <property type="entry name" value="DNA_methylase_N4/N6"/>
</dbReference>
<organism evidence="10">
    <name type="scientific">Sporolactobacillus sp. Y61</name>
    <dbReference type="NCBI Taxonomy" id="3160863"/>
    <lineage>
        <taxon>Bacteria</taxon>
        <taxon>Bacillati</taxon>
        <taxon>Bacillota</taxon>
        <taxon>Bacilli</taxon>
        <taxon>Bacillales</taxon>
        <taxon>Sporolactobacillaceae</taxon>
        <taxon>Sporolactobacillus</taxon>
    </lineage>
</organism>
<dbReference type="Gene3D" id="3.40.50.150">
    <property type="entry name" value="Vaccinia Virus protein VP39"/>
    <property type="match status" value="2"/>
</dbReference>
<dbReference type="GO" id="GO:0009307">
    <property type="term" value="P:DNA restriction-modification system"/>
    <property type="evidence" value="ECO:0007669"/>
    <property type="project" value="UniProtKB-KW"/>
</dbReference>
<dbReference type="GO" id="GO:0008170">
    <property type="term" value="F:N-methyltransferase activity"/>
    <property type="evidence" value="ECO:0007669"/>
    <property type="project" value="InterPro"/>
</dbReference>
<evidence type="ECO:0000256" key="7">
    <source>
        <dbReference type="ARBA" id="ARBA00023125"/>
    </source>
</evidence>
<comment type="similarity">
    <text evidence="1">Belongs to the N(4)/N(6)-methyltransferase family. N(4) subfamily.</text>
</comment>
<dbReference type="Pfam" id="PF01555">
    <property type="entry name" value="N6_N4_Mtase"/>
    <property type="match status" value="1"/>
</dbReference>
<evidence type="ECO:0000256" key="8">
    <source>
        <dbReference type="ARBA" id="ARBA00049120"/>
    </source>
</evidence>
<gene>
    <name evidence="10" type="ORF">ABNN70_00970</name>
</gene>
<evidence type="ECO:0000256" key="2">
    <source>
        <dbReference type="ARBA" id="ARBA00012185"/>
    </source>
</evidence>
<comment type="catalytic activity">
    <reaction evidence="8">
        <text>a 2'-deoxycytidine in DNA + S-adenosyl-L-methionine = an N(4)-methyl-2'-deoxycytidine in DNA + S-adenosyl-L-homocysteine + H(+)</text>
        <dbReference type="Rhea" id="RHEA:16857"/>
        <dbReference type="Rhea" id="RHEA-COMP:11369"/>
        <dbReference type="Rhea" id="RHEA-COMP:13674"/>
        <dbReference type="ChEBI" id="CHEBI:15378"/>
        <dbReference type="ChEBI" id="CHEBI:57856"/>
        <dbReference type="ChEBI" id="CHEBI:59789"/>
        <dbReference type="ChEBI" id="CHEBI:85452"/>
        <dbReference type="ChEBI" id="CHEBI:137933"/>
        <dbReference type="EC" id="2.1.1.113"/>
    </reaction>
</comment>
<dbReference type="InterPro" id="IPR017985">
    <property type="entry name" value="MeTrfase_CN4_CS"/>
</dbReference>
<proteinExistence type="inferred from homology"/>
<evidence type="ECO:0000256" key="1">
    <source>
        <dbReference type="ARBA" id="ARBA00010203"/>
    </source>
</evidence>
<dbReference type="InterPro" id="IPR029063">
    <property type="entry name" value="SAM-dependent_MTases_sf"/>
</dbReference>
<dbReference type="SUPFAM" id="SSF53335">
    <property type="entry name" value="S-adenosyl-L-methionine-dependent methyltransferases"/>
    <property type="match status" value="1"/>
</dbReference>
<dbReference type="RefSeq" id="WP_353948455.1">
    <property type="nucleotide sequence ID" value="NZ_CP159510.1"/>
</dbReference>
<dbReference type="EMBL" id="CP159510">
    <property type="protein sequence ID" value="XCJ17153.1"/>
    <property type="molecule type" value="Genomic_DNA"/>
</dbReference>
<feature type="domain" description="DNA methylase N-4/N-6" evidence="9">
    <location>
        <begin position="257"/>
        <end position="434"/>
    </location>
</feature>
<sequence length="438" mass="50374">MLNTIDFLPRTPKRSHLNKKGKSGFYDYYAGYSSEFVEDVLNFWNLPHASVILDPWNGSGTTTNVAAAHGYKALGFDINPVMLIVAKSREISPSAASRLEFFKRLIIERYNSHRSNQFPYSDPLEGWLTLETSTAIRNIEALIQTIIIKHKTPFLLYHNLGELKNLSAEASFFYVGLFRLLREISLPLRSSNPTWIKRPKLGERKISISDNSILEIFQDQVEELIELLHQEQNINGPRQVRLDIAMSENLPLEDKSVNAIVTSPPYCTRIDYAVLTSLELGLLGCSQKEMKHLRQNFMGTPVISKTKPVVSQKWGQGCLKIIDAIGNHESKASQTYYLRTYLQYFDSLNHSLRELNRVLKNDGQCVLVVQNSYYKNVYINLAEIIKDMTEPFHWEIVQIFDYLSPQNMLQINSKSKKYRVDGKEKEFVLFFKKEGSDD</sequence>
<name>A0AAU8IG51_9BACL</name>
<dbReference type="GO" id="GO:0015667">
    <property type="term" value="F:site-specific DNA-methyltransferase (cytosine-N4-specific) activity"/>
    <property type="evidence" value="ECO:0007669"/>
    <property type="project" value="UniProtKB-EC"/>
</dbReference>
<evidence type="ECO:0000256" key="4">
    <source>
        <dbReference type="ARBA" id="ARBA00022679"/>
    </source>
</evidence>
<keyword evidence="3 10" id="KW-0489">Methyltransferase</keyword>
<dbReference type="GO" id="GO:0032259">
    <property type="term" value="P:methylation"/>
    <property type="evidence" value="ECO:0007669"/>
    <property type="project" value="UniProtKB-KW"/>
</dbReference>
<accession>A0AAU8IG51</accession>
<protein>
    <recommendedName>
        <fullName evidence="2">site-specific DNA-methyltransferase (cytosine-N(4)-specific)</fullName>
        <ecNumber evidence="2">2.1.1.113</ecNumber>
    </recommendedName>
</protein>
<reference evidence="10" key="1">
    <citation type="submission" date="2024-06" db="EMBL/GenBank/DDBJ databases">
        <authorList>
            <person name="Fan A."/>
            <person name="Zhang F.Y."/>
            <person name="Zhang L."/>
        </authorList>
    </citation>
    <scope>NUCLEOTIDE SEQUENCE</scope>
    <source>
        <strain evidence="10">Y61</strain>
    </source>
</reference>
<dbReference type="GO" id="GO:0003677">
    <property type="term" value="F:DNA binding"/>
    <property type="evidence" value="ECO:0007669"/>
    <property type="project" value="UniProtKB-KW"/>
</dbReference>
<dbReference type="REBASE" id="848979">
    <property type="entry name" value="M.SspY61ORF970P"/>
</dbReference>
<evidence type="ECO:0000256" key="6">
    <source>
        <dbReference type="ARBA" id="ARBA00022747"/>
    </source>
</evidence>
<keyword evidence="7" id="KW-0238">DNA-binding</keyword>
<keyword evidence="5" id="KW-0949">S-adenosyl-L-methionine</keyword>